<dbReference type="STRING" id="1122146.IV53_GL000636"/>
<accession>A0A0R2KH39</accession>
<dbReference type="AlphaFoldDB" id="A0A0R2KH39"/>
<evidence type="ECO:0000256" key="5">
    <source>
        <dbReference type="ARBA" id="ARBA00022839"/>
    </source>
</evidence>
<dbReference type="PANTHER" id="PTHR34137">
    <property type="entry name" value="EXODEOXYRIBONUCLEASE 7 SMALL SUBUNIT"/>
    <property type="match status" value="1"/>
</dbReference>
<dbReference type="InterPro" id="IPR003761">
    <property type="entry name" value="Exonuc_VII_S"/>
</dbReference>
<keyword evidence="5 6" id="KW-0269">Exonuclease</keyword>
<evidence type="ECO:0000256" key="7">
    <source>
        <dbReference type="SAM" id="Coils"/>
    </source>
</evidence>
<dbReference type="GO" id="GO:0009318">
    <property type="term" value="C:exodeoxyribonuclease VII complex"/>
    <property type="evidence" value="ECO:0007669"/>
    <property type="project" value="UniProtKB-UniRule"/>
</dbReference>
<dbReference type="Gene3D" id="1.10.287.1040">
    <property type="entry name" value="Exonuclease VII, small subunit"/>
    <property type="match status" value="1"/>
</dbReference>
<dbReference type="PIRSF" id="PIRSF006488">
    <property type="entry name" value="Exonuc_VII_S"/>
    <property type="match status" value="1"/>
</dbReference>
<organism evidence="8 9">
    <name type="scientific">Ligilactobacillus ceti DSM 22408</name>
    <dbReference type="NCBI Taxonomy" id="1122146"/>
    <lineage>
        <taxon>Bacteria</taxon>
        <taxon>Bacillati</taxon>
        <taxon>Bacillota</taxon>
        <taxon>Bacilli</taxon>
        <taxon>Lactobacillales</taxon>
        <taxon>Lactobacillaceae</taxon>
        <taxon>Ligilactobacillus</taxon>
    </lineage>
</organism>
<dbReference type="GO" id="GO:0006308">
    <property type="term" value="P:DNA catabolic process"/>
    <property type="evidence" value="ECO:0007669"/>
    <property type="project" value="UniProtKB-UniRule"/>
</dbReference>
<gene>
    <name evidence="6" type="primary">xseB</name>
    <name evidence="8" type="ORF">IV53_GL000636</name>
</gene>
<keyword evidence="3 6" id="KW-0540">Nuclease</keyword>
<proteinExistence type="inferred from homology"/>
<evidence type="ECO:0000313" key="8">
    <source>
        <dbReference type="EMBL" id="KRN88671.1"/>
    </source>
</evidence>
<dbReference type="EMBL" id="JQBZ01000025">
    <property type="protein sequence ID" value="KRN88671.1"/>
    <property type="molecule type" value="Genomic_DNA"/>
</dbReference>
<evidence type="ECO:0000256" key="1">
    <source>
        <dbReference type="ARBA" id="ARBA00009998"/>
    </source>
</evidence>
<dbReference type="PANTHER" id="PTHR34137:SF1">
    <property type="entry name" value="EXODEOXYRIBONUCLEASE 7 SMALL SUBUNIT"/>
    <property type="match status" value="1"/>
</dbReference>
<dbReference type="OrthoDB" id="9798666at2"/>
<dbReference type="Pfam" id="PF02609">
    <property type="entry name" value="Exonuc_VII_S"/>
    <property type="match status" value="1"/>
</dbReference>
<evidence type="ECO:0000256" key="4">
    <source>
        <dbReference type="ARBA" id="ARBA00022801"/>
    </source>
</evidence>
<comment type="function">
    <text evidence="6">Bidirectionally degrades single-stranded DNA into large acid-insoluble oligonucleotides, which are then degraded further into small acid-soluble oligonucleotides.</text>
</comment>
<dbReference type="RefSeq" id="WP_027107075.1">
    <property type="nucleotide sequence ID" value="NZ_JQBZ01000025.1"/>
</dbReference>
<dbReference type="NCBIfam" id="NF002138">
    <property type="entry name" value="PRK00977.1-2"/>
    <property type="match status" value="1"/>
</dbReference>
<protein>
    <recommendedName>
        <fullName evidence="6">Exodeoxyribonuclease 7 small subunit</fullName>
        <ecNumber evidence="6">3.1.11.6</ecNumber>
    </recommendedName>
    <alternativeName>
        <fullName evidence="6">Exodeoxyribonuclease VII small subunit</fullName>
        <shortName evidence="6">Exonuclease VII small subunit</shortName>
    </alternativeName>
</protein>
<dbReference type="Proteomes" id="UP000051500">
    <property type="component" value="Unassembled WGS sequence"/>
</dbReference>
<sequence length="78" mass="8872">MTEQNKLSFEEELGQLEQIVQQLEQGDVPLKEALDKFQKGVILSKKLQNELTQAEKTLAKIINEDQVEEPFEKGAADE</sequence>
<keyword evidence="2 6" id="KW-0963">Cytoplasm</keyword>
<keyword evidence="4 6" id="KW-0378">Hydrolase</keyword>
<keyword evidence="9" id="KW-1185">Reference proteome</keyword>
<dbReference type="EC" id="3.1.11.6" evidence="6"/>
<dbReference type="InterPro" id="IPR037004">
    <property type="entry name" value="Exonuc_VII_ssu_sf"/>
</dbReference>
<evidence type="ECO:0000256" key="2">
    <source>
        <dbReference type="ARBA" id="ARBA00022490"/>
    </source>
</evidence>
<evidence type="ECO:0000256" key="6">
    <source>
        <dbReference type="HAMAP-Rule" id="MF_00337"/>
    </source>
</evidence>
<dbReference type="NCBIfam" id="TIGR01280">
    <property type="entry name" value="xseB"/>
    <property type="match status" value="1"/>
</dbReference>
<reference evidence="8 9" key="1">
    <citation type="journal article" date="2015" name="Genome Announc.">
        <title>Expanding the biotechnology potential of lactobacilli through comparative genomics of 213 strains and associated genera.</title>
        <authorList>
            <person name="Sun Z."/>
            <person name="Harris H.M."/>
            <person name="McCann A."/>
            <person name="Guo C."/>
            <person name="Argimon S."/>
            <person name="Zhang W."/>
            <person name="Yang X."/>
            <person name="Jeffery I.B."/>
            <person name="Cooney J.C."/>
            <person name="Kagawa T.F."/>
            <person name="Liu W."/>
            <person name="Song Y."/>
            <person name="Salvetti E."/>
            <person name="Wrobel A."/>
            <person name="Rasinkangas P."/>
            <person name="Parkhill J."/>
            <person name="Rea M.C."/>
            <person name="O'Sullivan O."/>
            <person name="Ritari J."/>
            <person name="Douillard F.P."/>
            <person name="Paul Ross R."/>
            <person name="Yang R."/>
            <person name="Briner A.E."/>
            <person name="Felis G.E."/>
            <person name="de Vos W.M."/>
            <person name="Barrangou R."/>
            <person name="Klaenhammer T.R."/>
            <person name="Caufield P.W."/>
            <person name="Cui Y."/>
            <person name="Zhang H."/>
            <person name="O'Toole P.W."/>
        </authorList>
    </citation>
    <scope>NUCLEOTIDE SEQUENCE [LARGE SCALE GENOMIC DNA]</scope>
    <source>
        <strain evidence="8 9">DSM 22408</strain>
    </source>
</reference>
<feature type="coiled-coil region" evidence="7">
    <location>
        <begin position="6"/>
        <end position="64"/>
    </location>
</feature>
<comment type="subcellular location">
    <subcellularLocation>
        <location evidence="6">Cytoplasm</location>
    </subcellularLocation>
</comment>
<dbReference type="HAMAP" id="MF_00337">
    <property type="entry name" value="Exonuc_7_S"/>
    <property type="match status" value="1"/>
</dbReference>
<dbReference type="GO" id="GO:0005829">
    <property type="term" value="C:cytosol"/>
    <property type="evidence" value="ECO:0007669"/>
    <property type="project" value="TreeGrafter"/>
</dbReference>
<keyword evidence="7" id="KW-0175">Coiled coil</keyword>
<dbReference type="GO" id="GO:0008855">
    <property type="term" value="F:exodeoxyribonuclease VII activity"/>
    <property type="evidence" value="ECO:0007669"/>
    <property type="project" value="UniProtKB-UniRule"/>
</dbReference>
<name>A0A0R2KH39_9LACO</name>
<comment type="subunit">
    <text evidence="6">Heterooligomer composed of large and small subunits.</text>
</comment>
<dbReference type="SUPFAM" id="SSF116842">
    <property type="entry name" value="XseB-like"/>
    <property type="match status" value="1"/>
</dbReference>
<comment type="catalytic activity">
    <reaction evidence="6">
        <text>Exonucleolytic cleavage in either 5'- to 3'- or 3'- to 5'-direction to yield nucleoside 5'-phosphates.</text>
        <dbReference type="EC" id="3.1.11.6"/>
    </reaction>
</comment>
<evidence type="ECO:0000256" key="3">
    <source>
        <dbReference type="ARBA" id="ARBA00022722"/>
    </source>
</evidence>
<dbReference type="PATRIC" id="fig|1122146.4.peg.652"/>
<evidence type="ECO:0000313" key="9">
    <source>
        <dbReference type="Proteomes" id="UP000051500"/>
    </source>
</evidence>
<dbReference type="eggNOG" id="COG1722">
    <property type="taxonomic scope" value="Bacteria"/>
</dbReference>
<comment type="caution">
    <text evidence="8">The sequence shown here is derived from an EMBL/GenBank/DDBJ whole genome shotgun (WGS) entry which is preliminary data.</text>
</comment>
<comment type="similarity">
    <text evidence="1 6">Belongs to the XseB family.</text>
</comment>